<gene>
    <name evidence="1" type="ORF">DW228_01645</name>
</gene>
<protein>
    <submittedName>
        <fullName evidence="1">Uncharacterized protein</fullName>
    </submittedName>
</protein>
<sequence>MVKLLLICLAAIVMISCGSEQEKLTVYISDTCTDTLQHEIFLSEEEGLNIFYDLCVTDSFCAFLDARNDTLLKIFTVTVPPAFVGLGMKGEGPDDFLFPFFEKSIGRGGKGKLSFIELNSWNKKTVSIHSAASPGPVAVSVVEAQQLPEMPVVRDYNETDSCVYGIDVDMQHGLFFIYDKHTAQVKTVDYHRDIKSGYPEGHLSYLYESCLMVNQDAKATCTGLLNLNSLCFYDLKGNLMKEIVIGKELKYPDYDPEFLDFPNVPKYFISLCGTPNYLYALYNGFPGTSGKSKIMVFTWQGAPVAIYHTDVKLEKIAADPSGRYVLGLNITEEGGSDVLKFDLPLNEV</sequence>
<accession>A0A0I9RXF2</accession>
<evidence type="ECO:0000313" key="1">
    <source>
        <dbReference type="EMBL" id="RHH16132.1"/>
    </source>
</evidence>
<dbReference type="AlphaFoldDB" id="A0A0I9RXF2"/>
<dbReference type="PROSITE" id="PS51257">
    <property type="entry name" value="PROKAR_LIPOPROTEIN"/>
    <property type="match status" value="1"/>
</dbReference>
<dbReference type="EMBL" id="QRJE01000002">
    <property type="protein sequence ID" value="RHH16132.1"/>
    <property type="molecule type" value="Genomic_DNA"/>
</dbReference>
<proteinExistence type="predicted"/>
<evidence type="ECO:0000313" key="2">
    <source>
        <dbReference type="Proteomes" id="UP000266644"/>
    </source>
</evidence>
<dbReference type="Proteomes" id="UP000266644">
    <property type="component" value="Unassembled WGS sequence"/>
</dbReference>
<comment type="caution">
    <text evidence="1">The sequence shown here is derived from an EMBL/GenBank/DDBJ whole genome shotgun (WGS) entry which is preliminary data.</text>
</comment>
<name>A0A0I9RXF2_BACFG</name>
<reference evidence="1 2" key="1">
    <citation type="submission" date="2018-08" db="EMBL/GenBank/DDBJ databases">
        <title>A genome reference for cultivated species of the human gut microbiota.</title>
        <authorList>
            <person name="Zou Y."/>
            <person name="Xue W."/>
            <person name="Luo G."/>
        </authorList>
    </citation>
    <scope>NUCLEOTIDE SEQUENCE [LARGE SCALE GENOMIC DNA]</scope>
    <source>
        <strain evidence="1 2">AM18-6</strain>
    </source>
</reference>
<dbReference type="RefSeq" id="WP_005812068.1">
    <property type="nucleotide sequence ID" value="NZ_CABJEQ010000003.1"/>
</dbReference>
<organism evidence="1 2">
    <name type="scientific">Bacteroides fragilis</name>
    <dbReference type="NCBI Taxonomy" id="817"/>
    <lineage>
        <taxon>Bacteria</taxon>
        <taxon>Pseudomonadati</taxon>
        <taxon>Bacteroidota</taxon>
        <taxon>Bacteroidia</taxon>
        <taxon>Bacteroidales</taxon>
        <taxon>Bacteroidaceae</taxon>
        <taxon>Bacteroides</taxon>
    </lineage>
</organism>